<feature type="transmembrane region" description="Helical" evidence="18">
    <location>
        <begin position="371"/>
        <end position="394"/>
    </location>
</feature>
<evidence type="ECO:0000256" key="5">
    <source>
        <dbReference type="ARBA" id="ARBA00022696"/>
    </source>
</evidence>
<dbReference type="GO" id="GO:0030194">
    <property type="term" value="P:positive regulation of blood coagulation"/>
    <property type="evidence" value="ECO:0007669"/>
    <property type="project" value="TreeGrafter"/>
</dbReference>
<dbReference type="PANTHER" id="PTHR24232">
    <property type="entry name" value="G-PROTEIN COUPLED RECEPTOR"/>
    <property type="match status" value="1"/>
</dbReference>
<dbReference type="GO" id="GO:0007200">
    <property type="term" value="P:phospholipase C-activating G protein-coupled receptor signaling pathway"/>
    <property type="evidence" value="ECO:0007669"/>
    <property type="project" value="TreeGrafter"/>
</dbReference>
<evidence type="ECO:0000256" key="7">
    <source>
        <dbReference type="ARBA" id="ARBA00022989"/>
    </source>
</evidence>
<dbReference type="GO" id="GO:0015057">
    <property type="term" value="F:thrombin-activated receptor activity"/>
    <property type="evidence" value="ECO:0007669"/>
    <property type="project" value="InterPro"/>
</dbReference>
<protein>
    <recommendedName>
        <fullName evidence="2">Proteinase-activated receptor 1</fullName>
    </recommendedName>
    <alternativeName>
        <fullName evidence="15">Thrombin receptor</fullName>
    </alternativeName>
</protein>
<dbReference type="GeneID" id="115016995"/>
<evidence type="ECO:0000313" key="21">
    <source>
        <dbReference type="RefSeq" id="XP_029301015.1"/>
    </source>
</evidence>
<evidence type="ECO:0000256" key="1">
    <source>
        <dbReference type="ARBA" id="ARBA00004651"/>
    </source>
</evidence>
<dbReference type="InterPro" id="IPR000935">
    <property type="entry name" value="Thrmbn_rcpt"/>
</dbReference>
<keyword evidence="3" id="KW-1003">Cell membrane</keyword>
<evidence type="ECO:0000313" key="20">
    <source>
        <dbReference type="Proteomes" id="UP000504630"/>
    </source>
</evidence>
<feature type="domain" description="G-protein coupled receptors family 1 profile" evidence="19">
    <location>
        <begin position="132"/>
        <end position="392"/>
    </location>
</feature>
<dbReference type="InterPro" id="IPR003912">
    <property type="entry name" value="Protea_act_rcpt"/>
</dbReference>
<keyword evidence="13" id="KW-0325">Glycoprotein</keyword>
<dbReference type="AlphaFoldDB" id="A0A6J2QUV3"/>
<dbReference type="PROSITE" id="PS50262">
    <property type="entry name" value="G_PROTEIN_RECEP_F1_2"/>
    <property type="match status" value="1"/>
</dbReference>
<dbReference type="KEGG" id="cgob:115016995"/>
<accession>A0A6J2QUV3</accession>
<evidence type="ECO:0000256" key="2">
    <source>
        <dbReference type="ARBA" id="ARBA00019705"/>
    </source>
</evidence>
<feature type="region of interest" description="Disordered" evidence="17">
    <location>
        <begin position="414"/>
        <end position="446"/>
    </location>
</feature>
<keyword evidence="4 18" id="KW-0812">Transmembrane</keyword>
<feature type="transmembrane region" description="Helical" evidence="18">
    <location>
        <begin position="327"/>
        <end position="351"/>
    </location>
</feature>
<evidence type="ECO:0000256" key="4">
    <source>
        <dbReference type="ARBA" id="ARBA00022692"/>
    </source>
</evidence>
<feature type="compositionally biased region" description="Polar residues" evidence="17">
    <location>
        <begin position="431"/>
        <end position="446"/>
    </location>
</feature>
<keyword evidence="8" id="KW-0297">G-protein coupled receptor</keyword>
<dbReference type="RefSeq" id="XP_029301015.1">
    <property type="nucleotide sequence ID" value="XM_029445155.1"/>
</dbReference>
<dbReference type="PRINTS" id="PR01428">
    <property type="entry name" value="PROTEASEAR"/>
</dbReference>
<sequence length="467" mass="52541">MLTGGRTRRLSIFNILPTVFVTSFFDSNMFSKCAKTLLLVLLCARAAAANNGSVRGRSFTRYSNTDEPIELDEFSRLDVQQLNRSPSDPLQNISIYSRPNISEQALLFLTGPVSTILMPSFYTLVCLFSVPINICAVLAFTRRIRPKKPAAIYMLNLACADLLFATLLPFKISYHFAGNNWIFGPIMCRVVTAAFYWNMYCSVLLIACISVDRLLAVVYPIDSLAWRRPRNANIACIAMWILSLAGSVPLVLSDQTDHLRELDITTCHDVQPAHELIWRYKIYFITLCCTLFFLPLLVTVVSYARVIWSLNRVPRGVPGRSRRKTRAVVMALTVLVIFVLCFTPTNCLLLAHYLQFNEEVVKSREAPDGSYAVYLVFMCLGSLNCLLDPLVYYFGSSQCQKQLSNLLRCQKITEGSSSSHSSSNSCRSSSRTILKSSRAESSNINTQNTKMDSFQANLNSQYKKLLV</sequence>
<dbReference type="PRINTS" id="PR00908">
    <property type="entry name" value="THROMBINR"/>
</dbReference>
<dbReference type="CDD" id="cd15369">
    <property type="entry name" value="7tmA_PAR1"/>
    <property type="match status" value="1"/>
</dbReference>
<comment type="subcellular location">
    <subcellularLocation>
        <location evidence="1">Cell membrane</location>
        <topology evidence="1">Multi-pass membrane protein</topology>
    </subcellularLocation>
</comment>
<dbReference type="GO" id="GO:0035025">
    <property type="term" value="P:positive regulation of Rho protein signal transduction"/>
    <property type="evidence" value="ECO:0007669"/>
    <property type="project" value="TreeGrafter"/>
</dbReference>
<evidence type="ECO:0000256" key="6">
    <source>
        <dbReference type="ARBA" id="ARBA00022729"/>
    </source>
</evidence>
<evidence type="ECO:0000259" key="19">
    <source>
        <dbReference type="PROSITE" id="PS50262"/>
    </source>
</evidence>
<dbReference type="InterPro" id="IPR000276">
    <property type="entry name" value="GPCR_Rhodpsn"/>
</dbReference>
<feature type="disulfide bond" evidence="16">
    <location>
        <begin position="188"/>
        <end position="267"/>
    </location>
</feature>
<feature type="transmembrane region" description="Helical" evidence="18">
    <location>
        <begin position="194"/>
        <end position="219"/>
    </location>
</feature>
<keyword evidence="5" id="KW-0356">Hemostasis</keyword>
<dbReference type="InterPro" id="IPR017452">
    <property type="entry name" value="GPCR_Rhodpsn_7TM"/>
</dbReference>
<dbReference type="FunFam" id="1.20.1070.10:FF:000040">
    <property type="entry name" value="Coagulation factor 2 (thrombin) receptor"/>
    <property type="match status" value="1"/>
</dbReference>
<keyword evidence="20" id="KW-1185">Reference proteome</keyword>
<dbReference type="Pfam" id="PF00001">
    <property type="entry name" value="7tm_1"/>
    <property type="match status" value="1"/>
</dbReference>
<evidence type="ECO:0000256" key="18">
    <source>
        <dbReference type="SAM" id="Phobius"/>
    </source>
</evidence>
<dbReference type="InParanoid" id="A0A6J2QUV3"/>
<name>A0A6J2QUV3_COTGO</name>
<gene>
    <name evidence="21" type="primary">LOC115016995</name>
</gene>
<keyword evidence="10 18" id="KW-0472">Membrane</keyword>
<organism evidence="20 21">
    <name type="scientific">Cottoperca gobio</name>
    <name type="common">Frogmouth</name>
    <name type="synonym">Aphritis gobio</name>
    <dbReference type="NCBI Taxonomy" id="56716"/>
    <lineage>
        <taxon>Eukaryota</taxon>
        <taxon>Metazoa</taxon>
        <taxon>Chordata</taxon>
        <taxon>Craniata</taxon>
        <taxon>Vertebrata</taxon>
        <taxon>Euteleostomi</taxon>
        <taxon>Actinopterygii</taxon>
        <taxon>Neopterygii</taxon>
        <taxon>Teleostei</taxon>
        <taxon>Neoteleostei</taxon>
        <taxon>Acanthomorphata</taxon>
        <taxon>Eupercaria</taxon>
        <taxon>Perciformes</taxon>
        <taxon>Notothenioidei</taxon>
        <taxon>Bovichtidae</taxon>
        <taxon>Cottoperca</taxon>
    </lineage>
</organism>
<dbReference type="GO" id="GO:0005886">
    <property type="term" value="C:plasma membrane"/>
    <property type="evidence" value="ECO:0007669"/>
    <property type="project" value="UniProtKB-SubCell"/>
</dbReference>
<keyword evidence="6" id="KW-0732">Signal</keyword>
<keyword evidence="9" id="KW-0094">Blood coagulation</keyword>
<reference evidence="21" key="1">
    <citation type="submission" date="2025-08" db="UniProtKB">
        <authorList>
            <consortium name="RefSeq"/>
        </authorList>
    </citation>
    <scope>IDENTIFICATION</scope>
</reference>
<dbReference type="Proteomes" id="UP000504630">
    <property type="component" value="Chromosome 12"/>
</dbReference>
<keyword evidence="12" id="KW-0675">Receptor</keyword>
<evidence type="ECO:0000256" key="9">
    <source>
        <dbReference type="ARBA" id="ARBA00023084"/>
    </source>
</evidence>
<dbReference type="SUPFAM" id="SSF81321">
    <property type="entry name" value="Family A G protein-coupled receptor-like"/>
    <property type="match status" value="1"/>
</dbReference>
<dbReference type="PANTHER" id="PTHR24232:SF20">
    <property type="entry name" value="PROTEINASE-ACTIVATED RECEPTOR 1"/>
    <property type="match status" value="1"/>
</dbReference>
<evidence type="ECO:0000256" key="14">
    <source>
        <dbReference type="ARBA" id="ARBA00023224"/>
    </source>
</evidence>
<dbReference type="PRINTS" id="PR00237">
    <property type="entry name" value="GPCRRHODOPSN"/>
</dbReference>
<dbReference type="Gene3D" id="1.20.1070.10">
    <property type="entry name" value="Rhodopsin 7-helix transmembrane proteins"/>
    <property type="match status" value="1"/>
</dbReference>
<proteinExistence type="predicted"/>
<evidence type="ECO:0000256" key="3">
    <source>
        <dbReference type="ARBA" id="ARBA00022475"/>
    </source>
</evidence>
<keyword evidence="14" id="KW-0807">Transducer</keyword>
<evidence type="ECO:0000256" key="16">
    <source>
        <dbReference type="PIRSR" id="PIRSR603912-52"/>
    </source>
</evidence>
<evidence type="ECO:0000256" key="12">
    <source>
        <dbReference type="ARBA" id="ARBA00023170"/>
    </source>
</evidence>
<evidence type="ECO:0000256" key="15">
    <source>
        <dbReference type="ARBA" id="ARBA00031780"/>
    </source>
</evidence>
<dbReference type="OrthoDB" id="8881832at2759"/>
<evidence type="ECO:0000256" key="10">
    <source>
        <dbReference type="ARBA" id="ARBA00023136"/>
    </source>
</evidence>
<keyword evidence="11 16" id="KW-1015">Disulfide bond</keyword>
<feature type="transmembrane region" description="Helical" evidence="18">
    <location>
        <begin position="231"/>
        <end position="252"/>
    </location>
</feature>
<feature type="compositionally biased region" description="Low complexity" evidence="17">
    <location>
        <begin position="416"/>
        <end position="430"/>
    </location>
</feature>
<evidence type="ECO:0000256" key="17">
    <source>
        <dbReference type="SAM" id="MobiDB-lite"/>
    </source>
</evidence>
<feature type="transmembrane region" description="Helical" evidence="18">
    <location>
        <begin position="116"/>
        <end position="140"/>
    </location>
</feature>
<feature type="transmembrane region" description="Helical" evidence="18">
    <location>
        <begin position="152"/>
        <end position="174"/>
    </location>
</feature>
<evidence type="ECO:0000256" key="8">
    <source>
        <dbReference type="ARBA" id="ARBA00023040"/>
    </source>
</evidence>
<evidence type="ECO:0000256" key="11">
    <source>
        <dbReference type="ARBA" id="ARBA00023157"/>
    </source>
</evidence>
<evidence type="ECO:0000256" key="13">
    <source>
        <dbReference type="ARBA" id="ARBA00023180"/>
    </source>
</evidence>
<dbReference type="GO" id="GO:0007596">
    <property type="term" value="P:blood coagulation"/>
    <property type="evidence" value="ECO:0007669"/>
    <property type="project" value="UniProtKB-KW"/>
</dbReference>
<keyword evidence="7 18" id="KW-1133">Transmembrane helix</keyword>
<feature type="transmembrane region" description="Helical" evidence="18">
    <location>
        <begin position="282"/>
        <end position="306"/>
    </location>
</feature>